<feature type="domain" description="Siroheme synthase central" evidence="8">
    <location>
        <begin position="165"/>
        <end position="191"/>
    </location>
</feature>
<evidence type="ECO:0000313" key="10">
    <source>
        <dbReference type="Proteomes" id="UP000199021"/>
    </source>
</evidence>
<dbReference type="Gene3D" id="3.40.50.720">
    <property type="entry name" value="NAD(P)-binding Rossmann-like Domain"/>
    <property type="match status" value="1"/>
</dbReference>
<dbReference type="EMBL" id="FOFB01000006">
    <property type="protein sequence ID" value="SEQ19579.1"/>
    <property type="molecule type" value="Genomic_DNA"/>
</dbReference>
<dbReference type="InterPro" id="IPR006367">
    <property type="entry name" value="Sirohaem_synthase_N"/>
</dbReference>
<dbReference type="PANTHER" id="PTHR35330">
    <property type="entry name" value="SIROHEME BIOSYNTHESIS PROTEIN MET8"/>
    <property type="match status" value="1"/>
</dbReference>
<proteinExistence type="predicted"/>
<sequence>MTNPLYPAFFRLDRLQLLVVGAGEVGEEKLSFILKSSPNARVVIVAPWMGEELKALLDKCNDAARTQVQSELDEAGFGGATLEAARFEAEPAAGEWRTVAGGTVIWYAREFRSADVTIADLVVAATNFKDINLAVHAAAKAARRLTNIADTPSLCDFYLGSIVTRGPLKIAISTNGQSPTFAKRFRQFLEAELPELETTNLLDDLKIFRDRLTGDFKAKVRQLNAVTSSLLSSTAGEAAGCRCPEGECLVEAAANTAPAAAAPAEPAEVPETPDSNENKA</sequence>
<organism evidence="9 10">
    <name type="scientific">Neolewinella agarilytica</name>
    <dbReference type="NCBI Taxonomy" id="478744"/>
    <lineage>
        <taxon>Bacteria</taxon>
        <taxon>Pseudomonadati</taxon>
        <taxon>Bacteroidota</taxon>
        <taxon>Saprospiria</taxon>
        <taxon>Saprospirales</taxon>
        <taxon>Lewinellaceae</taxon>
        <taxon>Neolewinella</taxon>
    </lineage>
</organism>
<feature type="compositionally biased region" description="Low complexity" evidence="7">
    <location>
        <begin position="256"/>
        <end position="273"/>
    </location>
</feature>
<keyword evidence="3" id="KW-0560">Oxidoreductase</keyword>
<reference evidence="10" key="1">
    <citation type="submission" date="2016-10" db="EMBL/GenBank/DDBJ databases">
        <authorList>
            <person name="Varghese N."/>
            <person name="Submissions S."/>
        </authorList>
    </citation>
    <scope>NUCLEOTIDE SEQUENCE [LARGE SCALE GENOMIC DNA]</scope>
    <source>
        <strain evidence="10">DSM 24740</strain>
    </source>
</reference>
<dbReference type="Pfam" id="PF13241">
    <property type="entry name" value="NAD_binding_7"/>
    <property type="match status" value="1"/>
</dbReference>
<evidence type="ECO:0000259" key="8">
    <source>
        <dbReference type="Pfam" id="PF14824"/>
    </source>
</evidence>
<dbReference type="InterPro" id="IPR028161">
    <property type="entry name" value="Met8-like"/>
</dbReference>
<evidence type="ECO:0000256" key="6">
    <source>
        <dbReference type="ARBA" id="ARBA00047561"/>
    </source>
</evidence>
<dbReference type="GO" id="GO:0019354">
    <property type="term" value="P:siroheme biosynthetic process"/>
    <property type="evidence" value="ECO:0007669"/>
    <property type="project" value="UniProtKB-UniPathway"/>
</dbReference>
<evidence type="ECO:0000256" key="3">
    <source>
        <dbReference type="ARBA" id="ARBA00023002"/>
    </source>
</evidence>
<dbReference type="InterPro" id="IPR036291">
    <property type="entry name" value="NAD(P)-bd_dom_sf"/>
</dbReference>
<feature type="region of interest" description="Disordered" evidence="7">
    <location>
        <begin position="256"/>
        <end position="280"/>
    </location>
</feature>
<comment type="catalytic activity">
    <reaction evidence="6">
        <text>precorrin-2 + NAD(+) = sirohydrochlorin + NADH + 2 H(+)</text>
        <dbReference type="Rhea" id="RHEA:15613"/>
        <dbReference type="ChEBI" id="CHEBI:15378"/>
        <dbReference type="ChEBI" id="CHEBI:57540"/>
        <dbReference type="ChEBI" id="CHEBI:57945"/>
        <dbReference type="ChEBI" id="CHEBI:58351"/>
        <dbReference type="ChEBI" id="CHEBI:58827"/>
        <dbReference type="EC" id="1.3.1.76"/>
    </reaction>
</comment>
<dbReference type="AlphaFoldDB" id="A0A1H9E1F9"/>
<evidence type="ECO:0000256" key="4">
    <source>
        <dbReference type="ARBA" id="ARBA00023027"/>
    </source>
</evidence>
<evidence type="ECO:0000313" key="9">
    <source>
        <dbReference type="EMBL" id="SEQ19579.1"/>
    </source>
</evidence>
<evidence type="ECO:0000256" key="5">
    <source>
        <dbReference type="ARBA" id="ARBA00023244"/>
    </source>
</evidence>
<keyword evidence="10" id="KW-1185">Reference proteome</keyword>
<accession>A0A1H9E1F9</accession>
<dbReference type="Gene3D" id="3.30.160.110">
    <property type="entry name" value="Siroheme synthase, domain 2"/>
    <property type="match status" value="1"/>
</dbReference>
<dbReference type="UniPathway" id="UPA00262">
    <property type="reaction ID" value="UER00222"/>
</dbReference>
<keyword evidence="5" id="KW-0627">Porphyrin biosynthesis</keyword>
<dbReference type="Proteomes" id="UP000199021">
    <property type="component" value="Unassembled WGS sequence"/>
</dbReference>
<dbReference type="InterPro" id="IPR028281">
    <property type="entry name" value="Sirohaem_synthase_central"/>
</dbReference>
<evidence type="ECO:0000256" key="7">
    <source>
        <dbReference type="SAM" id="MobiDB-lite"/>
    </source>
</evidence>
<name>A0A1H9E1F9_9BACT</name>
<dbReference type="STRING" id="478744.SAMN05444359_106214"/>
<gene>
    <name evidence="9" type="ORF">SAMN05444359_106214</name>
</gene>
<evidence type="ECO:0000256" key="2">
    <source>
        <dbReference type="ARBA" id="ARBA00012400"/>
    </source>
</evidence>
<dbReference type="InParanoid" id="A0A1H9E1F9"/>
<protein>
    <recommendedName>
        <fullName evidence="2">precorrin-2 dehydrogenase</fullName>
        <ecNumber evidence="2">1.3.1.76</ecNumber>
    </recommendedName>
</protein>
<dbReference type="PANTHER" id="PTHR35330:SF1">
    <property type="entry name" value="SIROHEME BIOSYNTHESIS PROTEIN MET8"/>
    <property type="match status" value="1"/>
</dbReference>
<dbReference type="NCBIfam" id="TIGR01470">
    <property type="entry name" value="cysG_Nterm"/>
    <property type="match status" value="1"/>
</dbReference>
<dbReference type="SUPFAM" id="SSF51735">
    <property type="entry name" value="NAD(P)-binding Rossmann-fold domains"/>
    <property type="match status" value="1"/>
</dbReference>
<evidence type="ECO:0000256" key="1">
    <source>
        <dbReference type="ARBA" id="ARBA00005010"/>
    </source>
</evidence>
<dbReference type="SUPFAM" id="SSF75615">
    <property type="entry name" value="Siroheme synthase middle domains-like"/>
    <property type="match status" value="1"/>
</dbReference>
<comment type="pathway">
    <text evidence="1">Porphyrin-containing compound metabolism; siroheme biosynthesis; sirohydrochlorin from precorrin-2: step 1/1.</text>
</comment>
<keyword evidence="4" id="KW-0520">NAD</keyword>
<dbReference type="Pfam" id="PF14824">
    <property type="entry name" value="Sirohm_synth_M"/>
    <property type="match status" value="1"/>
</dbReference>
<dbReference type="GO" id="GO:0043115">
    <property type="term" value="F:precorrin-2 dehydrogenase activity"/>
    <property type="evidence" value="ECO:0007669"/>
    <property type="project" value="UniProtKB-EC"/>
</dbReference>
<dbReference type="OrthoDB" id="45564at2"/>
<dbReference type="RefSeq" id="WP_090166943.1">
    <property type="nucleotide sequence ID" value="NZ_FOFB01000006.1"/>
</dbReference>
<dbReference type="GO" id="GO:0004325">
    <property type="term" value="F:ferrochelatase activity"/>
    <property type="evidence" value="ECO:0007669"/>
    <property type="project" value="InterPro"/>
</dbReference>
<dbReference type="EC" id="1.3.1.76" evidence="2"/>